<dbReference type="EMBL" id="HBUF01571852">
    <property type="protein sequence ID" value="CAG6766910.1"/>
    <property type="molecule type" value="Transcribed_RNA"/>
</dbReference>
<reference evidence="2" key="1">
    <citation type="submission" date="2021-05" db="EMBL/GenBank/DDBJ databases">
        <authorList>
            <person name="Alioto T."/>
            <person name="Alioto T."/>
            <person name="Gomez Garrido J."/>
        </authorList>
    </citation>
    <scope>NUCLEOTIDE SEQUENCE</scope>
</reference>
<evidence type="ECO:0000256" key="1">
    <source>
        <dbReference type="SAM" id="Phobius"/>
    </source>
</evidence>
<sequence length="103" mass="11703">MRSISSNELSSLSRAPDLIILLMSSYRLIKIKYNSFAHRLFVECNTHRNFDSLERVSLSLILFKSCVLSSAGLLTIFSICRRSVKSLRPNSSMHVPRNRVSKG</sequence>
<name>A0A8D9AKL0_9HEMI</name>
<protein>
    <submittedName>
        <fullName evidence="2">Uncharacterized protein</fullName>
    </submittedName>
</protein>
<keyword evidence="1" id="KW-0472">Membrane</keyword>
<keyword evidence="1" id="KW-0812">Transmembrane</keyword>
<proteinExistence type="predicted"/>
<keyword evidence="1" id="KW-1133">Transmembrane helix</keyword>
<dbReference type="AlphaFoldDB" id="A0A8D9AKL0"/>
<evidence type="ECO:0000313" key="2">
    <source>
        <dbReference type="EMBL" id="CAG6766906.1"/>
    </source>
</evidence>
<organism evidence="2">
    <name type="scientific">Cacopsylla melanoneura</name>
    <dbReference type="NCBI Taxonomy" id="428564"/>
    <lineage>
        <taxon>Eukaryota</taxon>
        <taxon>Metazoa</taxon>
        <taxon>Ecdysozoa</taxon>
        <taxon>Arthropoda</taxon>
        <taxon>Hexapoda</taxon>
        <taxon>Insecta</taxon>
        <taxon>Pterygota</taxon>
        <taxon>Neoptera</taxon>
        <taxon>Paraneoptera</taxon>
        <taxon>Hemiptera</taxon>
        <taxon>Sternorrhyncha</taxon>
        <taxon>Psylloidea</taxon>
        <taxon>Psyllidae</taxon>
        <taxon>Psyllinae</taxon>
        <taxon>Cacopsylla</taxon>
    </lineage>
</organism>
<feature type="transmembrane region" description="Helical" evidence="1">
    <location>
        <begin position="58"/>
        <end position="80"/>
    </location>
</feature>
<dbReference type="EMBL" id="HBUF01571851">
    <property type="protein sequence ID" value="CAG6766906.1"/>
    <property type="molecule type" value="Transcribed_RNA"/>
</dbReference>
<accession>A0A8D9AKL0</accession>